<evidence type="ECO:0000256" key="1">
    <source>
        <dbReference type="SAM" id="MobiDB-lite"/>
    </source>
</evidence>
<dbReference type="AlphaFoldDB" id="A0A7C9CUQ8"/>
<organism evidence="2">
    <name type="scientific">Opuntia streptacantha</name>
    <name type="common">Prickly pear cactus</name>
    <name type="synonym">Opuntia cardona</name>
    <dbReference type="NCBI Taxonomy" id="393608"/>
    <lineage>
        <taxon>Eukaryota</taxon>
        <taxon>Viridiplantae</taxon>
        <taxon>Streptophyta</taxon>
        <taxon>Embryophyta</taxon>
        <taxon>Tracheophyta</taxon>
        <taxon>Spermatophyta</taxon>
        <taxon>Magnoliopsida</taxon>
        <taxon>eudicotyledons</taxon>
        <taxon>Gunneridae</taxon>
        <taxon>Pentapetalae</taxon>
        <taxon>Caryophyllales</taxon>
        <taxon>Cactineae</taxon>
        <taxon>Cactaceae</taxon>
        <taxon>Opuntioideae</taxon>
        <taxon>Opuntia</taxon>
    </lineage>
</organism>
<feature type="compositionally biased region" description="Polar residues" evidence="1">
    <location>
        <begin position="8"/>
        <end position="23"/>
    </location>
</feature>
<feature type="region of interest" description="Disordered" evidence="1">
    <location>
        <begin position="1"/>
        <end position="66"/>
    </location>
</feature>
<proteinExistence type="predicted"/>
<evidence type="ECO:0000313" key="2">
    <source>
        <dbReference type="EMBL" id="MBA4627081.1"/>
    </source>
</evidence>
<protein>
    <submittedName>
        <fullName evidence="2">Uncharacterized protein</fullName>
    </submittedName>
</protein>
<accession>A0A7C9CUQ8</accession>
<feature type="compositionally biased region" description="Basic and acidic residues" evidence="1">
    <location>
        <begin position="50"/>
        <end position="61"/>
    </location>
</feature>
<reference evidence="2" key="1">
    <citation type="journal article" date="2013" name="J. Plant Res.">
        <title>Effect of fungi and light on seed germination of three Opuntia species from semiarid lands of central Mexico.</title>
        <authorList>
            <person name="Delgado-Sanchez P."/>
            <person name="Jimenez-Bremont J.F."/>
            <person name="Guerrero-Gonzalez Mde L."/>
            <person name="Flores J."/>
        </authorList>
    </citation>
    <scope>NUCLEOTIDE SEQUENCE</scope>
    <source>
        <tissue evidence="2">Cladode</tissue>
    </source>
</reference>
<sequence>MTAERSPEPTNKSFVSPARSVTDSDGLLAPPGFELNQPAVQPRRSSQSLKAKEQKRQHEGLGLRLTRSQAKKMKDFIDQKSSIKGKYGNREVSPQSNNSLETTESMAKLALESIELGELLGLKVIDKKEVALKQITSSLKKERKARAAHLSK</sequence>
<name>A0A7C9CUQ8_OPUST</name>
<reference evidence="2" key="2">
    <citation type="submission" date="2020-07" db="EMBL/GenBank/DDBJ databases">
        <authorList>
            <person name="Vera ALvarez R."/>
            <person name="Arias-Moreno D.M."/>
            <person name="Jimenez-Jacinto V."/>
            <person name="Jimenez-Bremont J.F."/>
            <person name="Swaminathan K."/>
            <person name="Moose S.P."/>
            <person name="Guerrero-Gonzalez M.L."/>
            <person name="Marino-Ramirez L."/>
            <person name="Landsman D."/>
            <person name="Rodriguez-Kessler M."/>
            <person name="Delgado-Sanchez P."/>
        </authorList>
    </citation>
    <scope>NUCLEOTIDE SEQUENCE</scope>
    <source>
        <tissue evidence="2">Cladode</tissue>
    </source>
</reference>
<feature type="region of interest" description="Disordered" evidence="1">
    <location>
        <begin position="80"/>
        <end position="100"/>
    </location>
</feature>
<dbReference type="EMBL" id="GISG01060083">
    <property type="protein sequence ID" value="MBA4627081.1"/>
    <property type="molecule type" value="Transcribed_RNA"/>
</dbReference>